<dbReference type="EMBL" id="CP016171">
    <property type="protein sequence ID" value="ANN71434.1"/>
    <property type="molecule type" value="Genomic_DNA"/>
</dbReference>
<reference evidence="9 10" key="1">
    <citation type="submission" date="2016-06" db="EMBL/GenBank/DDBJ databases">
        <title>Complete genome sequences of Bordetella bronchialis and Bordetella flabilis.</title>
        <authorList>
            <person name="LiPuma J.J."/>
            <person name="Spilker T."/>
        </authorList>
    </citation>
    <scope>NUCLEOTIDE SEQUENCE [LARGE SCALE GENOMIC DNA]</scope>
    <source>
        <strain evidence="9 10">AU17976</strain>
    </source>
</reference>
<dbReference type="InterPro" id="IPR036188">
    <property type="entry name" value="FAD/NAD-bd_sf"/>
</dbReference>
<evidence type="ECO:0000256" key="5">
    <source>
        <dbReference type="ARBA" id="ARBA00023002"/>
    </source>
</evidence>
<evidence type="ECO:0000256" key="3">
    <source>
        <dbReference type="ARBA" id="ARBA00022630"/>
    </source>
</evidence>
<dbReference type="GO" id="GO:0005886">
    <property type="term" value="C:plasma membrane"/>
    <property type="evidence" value="ECO:0007669"/>
    <property type="project" value="TreeGrafter"/>
</dbReference>
<feature type="domain" description="FAD dependent oxidoreductase" evidence="8">
    <location>
        <begin position="2"/>
        <end position="403"/>
    </location>
</feature>
<dbReference type="RefSeq" id="WP_066668965.1">
    <property type="nucleotide sequence ID" value="NZ_CP016171.1"/>
</dbReference>
<comment type="catalytic activity">
    <reaction evidence="6 7">
        <text>a D-alpha-amino acid + A + H2O = a 2-oxocarboxylate + AH2 + NH4(+)</text>
        <dbReference type="Rhea" id="RHEA:18125"/>
        <dbReference type="ChEBI" id="CHEBI:13193"/>
        <dbReference type="ChEBI" id="CHEBI:15377"/>
        <dbReference type="ChEBI" id="CHEBI:17499"/>
        <dbReference type="ChEBI" id="CHEBI:28938"/>
        <dbReference type="ChEBI" id="CHEBI:35179"/>
        <dbReference type="ChEBI" id="CHEBI:59871"/>
    </reaction>
</comment>
<dbReference type="AlphaFoldDB" id="A0A193FWN1"/>
<comment type="function">
    <text evidence="7">Oxidative deamination of D-amino acids.</text>
</comment>
<keyword evidence="3 7" id="KW-0285">Flavoprotein</keyword>
<keyword evidence="4 7" id="KW-0274">FAD</keyword>
<dbReference type="PANTHER" id="PTHR13847:SF280">
    <property type="entry name" value="D-AMINO ACID DEHYDROGENASE"/>
    <property type="match status" value="1"/>
</dbReference>
<evidence type="ECO:0000259" key="8">
    <source>
        <dbReference type="Pfam" id="PF01266"/>
    </source>
</evidence>
<protein>
    <recommendedName>
        <fullName evidence="7">D-amino acid dehydrogenase</fullName>
        <ecNumber evidence="7">1.4.99.-</ecNumber>
    </recommendedName>
</protein>
<gene>
    <name evidence="7" type="primary">dadA</name>
    <name evidence="9" type="ORF">BAU08_08910</name>
</gene>
<dbReference type="SUPFAM" id="SSF51905">
    <property type="entry name" value="FAD/NAD(P)-binding domain"/>
    <property type="match status" value="1"/>
</dbReference>
<dbReference type="Proteomes" id="UP000092213">
    <property type="component" value="Chromosome"/>
</dbReference>
<evidence type="ECO:0000256" key="2">
    <source>
        <dbReference type="ARBA" id="ARBA00009410"/>
    </source>
</evidence>
<evidence type="ECO:0000256" key="4">
    <source>
        <dbReference type="ARBA" id="ARBA00022827"/>
    </source>
</evidence>
<name>A0A193FWN1_9BORD</name>
<evidence type="ECO:0000313" key="9">
    <source>
        <dbReference type="EMBL" id="ANN71434.1"/>
    </source>
</evidence>
<evidence type="ECO:0000256" key="1">
    <source>
        <dbReference type="ARBA" id="ARBA00001974"/>
    </source>
</evidence>
<dbReference type="Gene3D" id="3.30.9.10">
    <property type="entry name" value="D-Amino Acid Oxidase, subunit A, domain 2"/>
    <property type="match status" value="1"/>
</dbReference>
<evidence type="ECO:0000313" key="10">
    <source>
        <dbReference type="Proteomes" id="UP000092213"/>
    </source>
</evidence>
<dbReference type="InterPro" id="IPR023080">
    <property type="entry name" value="DadA"/>
</dbReference>
<dbReference type="SUPFAM" id="SSF54373">
    <property type="entry name" value="FAD-linked reductases, C-terminal domain"/>
    <property type="match status" value="1"/>
</dbReference>
<dbReference type="GO" id="GO:0008718">
    <property type="term" value="F:D-amino-acid dehydrogenase activity"/>
    <property type="evidence" value="ECO:0007669"/>
    <property type="project" value="UniProtKB-UniRule"/>
</dbReference>
<comment type="similarity">
    <text evidence="2 7">Belongs to the DadA oxidoreductase family.</text>
</comment>
<keyword evidence="5 7" id="KW-0560">Oxidoreductase</keyword>
<dbReference type="Gene3D" id="3.50.50.60">
    <property type="entry name" value="FAD/NAD(P)-binding domain"/>
    <property type="match status" value="2"/>
</dbReference>
<accession>A0A193FWN1</accession>
<dbReference type="GO" id="GO:0005737">
    <property type="term" value="C:cytoplasm"/>
    <property type="evidence" value="ECO:0007669"/>
    <property type="project" value="TreeGrafter"/>
</dbReference>
<evidence type="ECO:0000256" key="6">
    <source>
        <dbReference type="ARBA" id="ARBA00047884"/>
    </source>
</evidence>
<evidence type="ECO:0000256" key="7">
    <source>
        <dbReference type="HAMAP-Rule" id="MF_01202"/>
    </source>
</evidence>
<dbReference type="NCBIfam" id="NF001933">
    <property type="entry name" value="PRK00711.1"/>
    <property type="match status" value="1"/>
</dbReference>
<comment type="cofactor">
    <cofactor evidence="1 7">
        <name>FAD</name>
        <dbReference type="ChEBI" id="CHEBI:57692"/>
    </cofactor>
</comment>
<dbReference type="GO" id="GO:0055130">
    <property type="term" value="P:D-alanine catabolic process"/>
    <property type="evidence" value="ECO:0007669"/>
    <property type="project" value="TreeGrafter"/>
</dbReference>
<dbReference type="PANTHER" id="PTHR13847">
    <property type="entry name" value="SARCOSINE DEHYDROGENASE-RELATED"/>
    <property type="match status" value="1"/>
</dbReference>
<dbReference type="Pfam" id="PF01266">
    <property type="entry name" value="DAO"/>
    <property type="match status" value="1"/>
</dbReference>
<dbReference type="InterPro" id="IPR006076">
    <property type="entry name" value="FAD-dep_OxRdtase"/>
</dbReference>
<organism evidence="9 10">
    <name type="scientific">Bordetella bronchialis</name>
    <dbReference type="NCBI Taxonomy" id="463025"/>
    <lineage>
        <taxon>Bacteria</taxon>
        <taxon>Pseudomonadati</taxon>
        <taxon>Pseudomonadota</taxon>
        <taxon>Betaproteobacteria</taxon>
        <taxon>Burkholderiales</taxon>
        <taxon>Alcaligenaceae</taxon>
        <taxon>Bordetella</taxon>
    </lineage>
</organism>
<dbReference type="HAMAP" id="MF_01202">
    <property type="entry name" value="DadA"/>
    <property type="match status" value="1"/>
</dbReference>
<dbReference type="STRING" id="463025.BAU08_08910"/>
<proteinExistence type="inferred from homology"/>
<feature type="binding site" evidence="7">
    <location>
        <begin position="3"/>
        <end position="17"/>
    </location>
    <ligand>
        <name>FAD</name>
        <dbReference type="ChEBI" id="CHEBI:57692"/>
    </ligand>
</feature>
<sequence length="418" mass="45732">MRIAVLGAGIIGISSAWWLRQAGHDVVVIDRRTGPAQETSLANGAQISVSYAEPWANPQAPLKLLKWLFREDAPLLFRPQLDWRQWAWGLAFLRECLPGRLAPNIRAMVRLAEYSRATLRGMRADLGLQYDHLERGILNFYRDAHEFELSQKAAGVMRDFGVERRILTADEVVAVEPALAPQRHRIVGGDFTPEDESGDVHLFTAALAAQCLAAGVEFRYSTQVTRLVPVGGRVDAVEILDPQGVYGQVSADAYVVAMGSYSPLLVRPLGVPCNVYPAKGYSATFPILDPLAAPTVSLTDSSHKVVFSRLGNRLRMAGTAELAGYSRALNPRRCQAMTDLARDLFPGALDFERVAYWSGLRPSTPSNVPLIGRTRIPNLYLNTGHGTLGWTMGVGSGRALADLLSGRAPEPEFPFLGM</sequence>
<dbReference type="EC" id="1.4.99.-" evidence="7"/>